<dbReference type="PANTHER" id="PTHR31144">
    <property type="entry name" value="UPF0602 PROTEIN C4ORF47"/>
    <property type="match status" value="1"/>
</dbReference>
<comment type="subcellular location">
    <subcellularLocation>
        <location evidence="1">Cytoplasm</location>
        <location evidence="1">Cytoskeleton</location>
        <location evidence="1">Microtubule organizing center</location>
        <location evidence="1">Centrosome</location>
    </subcellularLocation>
</comment>
<dbReference type="AlphaFoldDB" id="A0A3B3UZH6"/>
<proteinExistence type="inferred from homology"/>
<dbReference type="PANTHER" id="PTHR31144:SF1">
    <property type="entry name" value="UPF0602 PROTEIN C4ORF47"/>
    <property type="match status" value="1"/>
</dbReference>
<evidence type="ECO:0000256" key="4">
    <source>
        <dbReference type="ARBA" id="ARBA00035656"/>
    </source>
</evidence>
<keyword evidence="8" id="KW-1185">Reference proteome</keyword>
<keyword evidence="2" id="KW-0963">Cytoplasm</keyword>
<feature type="region of interest" description="Disordered" evidence="6">
    <location>
        <begin position="186"/>
        <end position="211"/>
    </location>
</feature>
<dbReference type="GO" id="GO:0005881">
    <property type="term" value="C:cytoplasmic microtubule"/>
    <property type="evidence" value="ECO:0007669"/>
    <property type="project" value="TreeGrafter"/>
</dbReference>
<evidence type="ECO:0000256" key="2">
    <source>
        <dbReference type="ARBA" id="ARBA00022490"/>
    </source>
</evidence>
<comment type="similarity">
    <text evidence="4">Belongs to the CFAP96 family.</text>
</comment>
<evidence type="ECO:0000313" key="8">
    <source>
        <dbReference type="Proteomes" id="UP000261500"/>
    </source>
</evidence>
<name>A0A3B3UZH6_9TELE</name>
<dbReference type="STRING" id="48699.ENSPLAP00000018034"/>
<sequence length="280" mass="31708">MKLAHRKSDMERLGVFMEMSYISAGDKYTSANSHDPFNGSAYRSRQMQTGVTKQPCALQSGFFNKSFKRILRKKNRMQQVKKNLGKAFLPCSGTKKLPLTVPKKAQRSPGRSILISPPKKGSGYSYPNVTLSKMDLYVSDPYVRAKEAHKREGAIHHSKLRDGPFRINLHPQDYFQVNPYRNHKALPPAQKPPQPQKNVSTVPFIPRTPSKRIGGMKAETFDIYPSHSADTYVIHRSKPVNQQPVFRPAPGPKSTPVKNIISVNVDRLNNIQYSTRPSFF</sequence>
<evidence type="ECO:0000256" key="5">
    <source>
        <dbReference type="ARBA" id="ARBA00035693"/>
    </source>
</evidence>
<keyword evidence="3" id="KW-0206">Cytoskeleton</keyword>
<reference evidence="7" key="2">
    <citation type="submission" date="2025-09" db="UniProtKB">
        <authorList>
            <consortium name="Ensembl"/>
        </authorList>
    </citation>
    <scope>IDENTIFICATION</scope>
</reference>
<accession>A0A3B3UZH6</accession>
<dbReference type="GO" id="GO:0005813">
    <property type="term" value="C:centrosome"/>
    <property type="evidence" value="ECO:0007669"/>
    <property type="project" value="UniProtKB-SubCell"/>
</dbReference>
<protein>
    <recommendedName>
        <fullName evidence="5">Cilia-and flagella-associated protein 96</fullName>
    </recommendedName>
</protein>
<organism evidence="7 8">
    <name type="scientific">Poecilia latipinna</name>
    <name type="common">sailfin molly</name>
    <dbReference type="NCBI Taxonomy" id="48699"/>
    <lineage>
        <taxon>Eukaryota</taxon>
        <taxon>Metazoa</taxon>
        <taxon>Chordata</taxon>
        <taxon>Craniata</taxon>
        <taxon>Vertebrata</taxon>
        <taxon>Euteleostomi</taxon>
        <taxon>Actinopterygii</taxon>
        <taxon>Neopterygii</taxon>
        <taxon>Teleostei</taxon>
        <taxon>Neoteleostei</taxon>
        <taxon>Acanthomorphata</taxon>
        <taxon>Ovalentaria</taxon>
        <taxon>Atherinomorphae</taxon>
        <taxon>Cyprinodontiformes</taxon>
        <taxon>Poeciliidae</taxon>
        <taxon>Poeciliinae</taxon>
        <taxon>Poecilia</taxon>
    </lineage>
</organism>
<evidence type="ECO:0000256" key="1">
    <source>
        <dbReference type="ARBA" id="ARBA00004300"/>
    </source>
</evidence>
<dbReference type="InterPro" id="IPR029358">
    <property type="entry name" value="CFAP96"/>
</dbReference>
<dbReference type="Pfam" id="PF15239">
    <property type="entry name" value="CFAP96-like"/>
    <property type="match status" value="1"/>
</dbReference>
<dbReference type="Proteomes" id="UP000261500">
    <property type="component" value="Unplaced"/>
</dbReference>
<evidence type="ECO:0000256" key="6">
    <source>
        <dbReference type="SAM" id="MobiDB-lite"/>
    </source>
</evidence>
<evidence type="ECO:0000256" key="3">
    <source>
        <dbReference type="ARBA" id="ARBA00023212"/>
    </source>
</evidence>
<dbReference type="GeneTree" id="ENSGT00390000010980"/>
<evidence type="ECO:0000313" key="7">
    <source>
        <dbReference type="Ensembl" id="ENSPLAP00000018034.1"/>
    </source>
</evidence>
<dbReference type="Ensembl" id="ENSPLAT00000027423.1">
    <property type="protein sequence ID" value="ENSPLAP00000018034.1"/>
    <property type="gene ID" value="ENSPLAG00000022613.1"/>
</dbReference>
<reference evidence="7" key="1">
    <citation type="submission" date="2025-08" db="UniProtKB">
        <authorList>
            <consortium name="Ensembl"/>
        </authorList>
    </citation>
    <scope>IDENTIFICATION</scope>
</reference>